<dbReference type="GO" id="GO:0016020">
    <property type="term" value="C:membrane"/>
    <property type="evidence" value="ECO:0007669"/>
    <property type="project" value="TreeGrafter"/>
</dbReference>
<dbReference type="GO" id="GO:0005524">
    <property type="term" value="F:ATP binding"/>
    <property type="evidence" value="ECO:0007669"/>
    <property type="project" value="InterPro"/>
</dbReference>
<dbReference type="InterPro" id="IPR051564">
    <property type="entry name" value="LRR_receptor-like_kinase"/>
</dbReference>
<dbReference type="EnsemblPlants" id="EMT00781">
    <property type="protein sequence ID" value="EMT00781"/>
    <property type="gene ID" value="F775_10745"/>
</dbReference>
<dbReference type="InterPro" id="IPR000719">
    <property type="entry name" value="Prot_kinase_dom"/>
</dbReference>
<protein>
    <submittedName>
        <fullName evidence="1">Putative receptor protein kinase TMK1</fullName>
    </submittedName>
</protein>
<dbReference type="GO" id="GO:0004672">
    <property type="term" value="F:protein kinase activity"/>
    <property type="evidence" value="ECO:0007669"/>
    <property type="project" value="InterPro"/>
</dbReference>
<name>N1QTR8_AEGTA</name>
<dbReference type="Gene3D" id="1.10.510.10">
    <property type="entry name" value="Transferase(Phosphotransferase) domain 1"/>
    <property type="match status" value="1"/>
</dbReference>
<dbReference type="SUPFAM" id="SSF56112">
    <property type="entry name" value="Protein kinase-like (PK-like)"/>
    <property type="match status" value="1"/>
</dbReference>
<dbReference type="Pfam" id="PF07714">
    <property type="entry name" value="PK_Tyr_Ser-Thr"/>
    <property type="match status" value="1"/>
</dbReference>
<organism evidence="1">
    <name type="scientific">Aegilops tauschii</name>
    <name type="common">Tausch's goatgrass</name>
    <name type="synonym">Aegilops squarrosa</name>
    <dbReference type="NCBI Taxonomy" id="37682"/>
    <lineage>
        <taxon>Eukaryota</taxon>
        <taxon>Viridiplantae</taxon>
        <taxon>Streptophyta</taxon>
        <taxon>Embryophyta</taxon>
        <taxon>Tracheophyta</taxon>
        <taxon>Spermatophyta</taxon>
        <taxon>Magnoliopsida</taxon>
        <taxon>Liliopsida</taxon>
        <taxon>Poales</taxon>
        <taxon>Poaceae</taxon>
        <taxon>BOP clade</taxon>
        <taxon>Pooideae</taxon>
        <taxon>Triticodae</taxon>
        <taxon>Triticeae</taxon>
        <taxon>Triticinae</taxon>
        <taxon>Aegilops</taxon>
    </lineage>
</organism>
<proteinExistence type="predicted"/>
<accession>N1QTR8</accession>
<sequence length="155" mass="16892">MDAANLLSTTTSTLATSCLIRIPVGNFGYAAPEYGMATNQVTEKVDIYSFGVVLLELVTGLAANGAGADGHLASWAHKNLEELMANHLKMFKNVVDKGISDQAKYLQEMASVFRLGVDCTARDTQQRPSILTAHKRLCRSRRRFCALLSTPRSLS</sequence>
<dbReference type="AlphaFoldDB" id="N1QTR8"/>
<reference evidence="1" key="1">
    <citation type="submission" date="2015-06" db="UniProtKB">
        <authorList>
            <consortium name="EnsemblPlants"/>
        </authorList>
    </citation>
    <scope>IDENTIFICATION</scope>
</reference>
<dbReference type="InterPro" id="IPR011009">
    <property type="entry name" value="Kinase-like_dom_sf"/>
</dbReference>
<dbReference type="PANTHER" id="PTHR48055:SF54">
    <property type="entry name" value="PROTEIN KINASE DOMAIN-CONTAINING PROTEIN"/>
    <property type="match status" value="1"/>
</dbReference>
<dbReference type="PANTHER" id="PTHR48055">
    <property type="entry name" value="LEUCINE-RICH REPEAT RECEPTOR PROTEIN KINASE EMS1"/>
    <property type="match status" value="1"/>
</dbReference>
<dbReference type="ExpressionAtlas" id="N1QTR8">
    <property type="expression patterns" value="baseline"/>
</dbReference>
<evidence type="ECO:0000313" key="1">
    <source>
        <dbReference type="EnsemblPlants" id="EMT00781"/>
    </source>
</evidence>
<dbReference type="InterPro" id="IPR001245">
    <property type="entry name" value="Ser-Thr/Tyr_kinase_cat_dom"/>
</dbReference>
<dbReference type="PROSITE" id="PS50011">
    <property type="entry name" value="PROTEIN_KINASE_DOM"/>
    <property type="match status" value="1"/>
</dbReference>